<protein>
    <submittedName>
        <fullName evidence="1">Uncharacterized protein</fullName>
    </submittedName>
</protein>
<organism evidence="1 2">
    <name type="scientific">Sphaeramia orbicularis</name>
    <name type="common">orbiculate cardinalfish</name>
    <dbReference type="NCBI Taxonomy" id="375764"/>
    <lineage>
        <taxon>Eukaryota</taxon>
        <taxon>Metazoa</taxon>
        <taxon>Chordata</taxon>
        <taxon>Craniata</taxon>
        <taxon>Vertebrata</taxon>
        <taxon>Euteleostomi</taxon>
        <taxon>Actinopterygii</taxon>
        <taxon>Neopterygii</taxon>
        <taxon>Teleostei</taxon>
        <taxon>Neoteleostei</taxon>
        <taxon>Acanthomorphata</taxon>
        <taxon>Gobiaria</taxon>
        <taxon>Kurtiformes</taxon>
        <taxon>Apogonoidei</taxon>
        <taxon>Apogonidae</taxon>
        <taxon>Apogoninae</taxon>
        <taxon>Sphaeramia</taxon>
    </lineage>
</organism>
<dbReference type="Ensembl" id="ENSSORT00005019910.1">
    <property type="protein sequence ID" value="ENSSORP00005019352.1"/>
    <property type="gene ID" value="ENSSORG00005009517.1"/>
</dbReference>
<evidence type="ECO:0000313" key="2">
    <source>
        <dbReference type="Proteomes" id="UP000472271"/>
    </source>
</evidence>
<sequence>MSNVQNSIILNWLKMNRLAQHAQHLAVGLCEFKKPQLTYMSVPFRVIPVFKNSLAMFLHTASRFTKWYMLLHT</sequence>
<reference evidence="1" key="1">
    <citation type="submission" date="2019-06" db="EMBL/GenBank/DDBJ databases">
        <authorList>
            <consortium name="Wellcome Sanger Institute Data Sharing"/>
        </authorList>
    </citation>
    <scope>NUCLEOTIDE SEQUENCE [LARGE SCALE GENOMIC DNA]</scope>
</reference>
<evidence type="ECO:0000313" key="1">
    <source>
        <dbReference type="Ensembl" id="ENSSORP00005019352.1"/>
    </source>
</evidence>
<dbReference type="Proteomes" id="UP000472271">
    <property type="component" value="Chromosome 15"/>
</dbReference>
<dbReference type="AlphaFoldDB" id="A0A672ZSJ2"/>
<dbReference type="InParanoid" id="A0A672ZSJ2"/>
<reference evidence="1" key="3">
    <citation type="submission" date="2025-09" db="UniProtKB">
        <authorList>
            <consortium name="Ensembl"/>
        </authorList>
    </citation>
    <scope>IDENTIFICATION</scope>
</reference>
<reference evidence="1" key="2">
    <citation type="submission" date="2025-08" db="UniProtKB">
        <authorList>
            <consortium name="Ensembl"/>
        </authorList>
    </citation>
    <scope>IDENTIFICATION</scope>
</reference>
<proteinExistence type="predicted"/>
<keyword evidence="2" id="KW-1185">Reference proteome</keyword>
<name>A0A672ZSJ2_9TELE</name>
<accession>A0A672ZSJ2</accession>